<dbReference type="KEGG" id="aka:TKWG_23635"/>
<dbReference type="InterPro" id="IPR050268">
    <property type="entry name" value="NADH-dep_flavin_reductase"/>
</dbReference>
<dbReference type="Pfam" id="PF01613">
    <property type="entry name" value="Flavin_Reduct"/>
    <property type="match status" value="1"/>
</dbReference>
<sequence length="168" mass="17770">MQVQNQNASQVDLRKFAGQFAAGVAVISTSDSNGKGTGVTMTAVLSLSLNPPLFLVSLANNSNTLDAINESGHFCINFLSDQQAEISNVFATKGEDKLKNVDFTHGLTGSPCIIGAVAHGECEVQQRYVAGDHTILIGRVVRTAIHGGNPLVYHSGKYVSLNQLEKAA</sequence>
<gene>
    <name evidence="4" type="ordered locus">TKWG_23635</name>
</gene>
<dbReference type="GO" id="GO:0010181">
    <property type="term" value="F:FMN binding"/>
    <property type="evidence" value="ECO:0007669"/>
    <property type="project" value="InterPro"/>
</dbReference>
<organism evidence="4 5">
    <name type="scientific">Advenella kashmirensis (strain DSM 17095 / LMG 22695 / WT001)</name>
    <name type="common">Tetrathiobacter kashmirensis</name>
    <dbReference type="NCBI Taxonomy" id="1036672"/>
    <lineage>
        <taxon>Bacteria</taxon>
        <taxon>Pseudomonadati</taxon>
        <taxon>Pseudomonadota</taxon>
        <taxon>Betaproteobacteria</taxon>
        <taxon>Burkholderiales</taxon>
        <taxon>Alcaligenaceae</taxon>
    </lineage>
</organism>
<dbReference type="Proteomes" id="UP000005267">
    <property type="component" value="Chromosome"/>
</dbReference>
<dbReference type="SMART" id="SM00903">
    <property type="entry name" value="Flavin_Reduct"/>
    <property type="match status" value="1"/>
</dbReference>
<evidence type="ECO:0000259" key="3">
    <source>
        <dbReference type="SMART" id="SM00903"/>
    </source>
</evidence>
<dbReference type="RefSeq" id="WP_014752409.1">
    <property type="nucleotide sequence ID" value="NC_017964.1"/>
</dbReference>
<evidence type="ECO:0000256" key="1">
    <source>
        <dbReference type="ARBA" id="ARBA00008898"/>
    </source>
</evidence>
<evidence type="ECO:0000313" key="5">
    <source>
        <dbReference type="Proteomes" id="UP000005267"/>
    </source>
</evidence>
<protein>
    <recommendedName>
        <fullName evidence="3">Flavin reductase like domain-containing protein</fullName>
    </recommendedName>
</protein>
<dbReference type="PANTHER" id="PTHR30466:SF11">
    <property type="entry name" value="FLAVIN-DEPENDENT MONOOXYGENASE, REDUCTASE SUBUNIT HSAB"/>
    <property type="match status" value="1"/>
</dbReference>
<keyword evidence="5" id="KW-1185">Reference proteome</keyword>
<proteinExistence type="inferred from homology"/>
<dbReference type="PANTHER" id="PTHR30466">
    <property type="entry name" value="FLAVIN REDUCTASE"/>
    <property type="match status" value="1"/>
</dbReference>
<feature type="domain" description="Flavin reductase like" evidence="3">
    <location>
        <begin position="17"/>
        <end position="160"/>
    </location>
</feature>
<dbReference type="GO" id="GO:0042602">
    <property type="term" value="F:riboflavin reductase (NADPH) activity"/>
    <property type="evidence" value="ECO:0007669"/>
    <property type="project" value="TreeGrafter"/>
</dbReference>
<dbReference type="HOGENOM" id="CLU_059021_1_0_4"/>
<evidence type="ECO:0000256" key="2">
    <source>
        <dbReference type="ARBA" id="ARBA00023002"/>
    </source>
</evidence>
<dbReference type="EMBL" id="CP003555">
    <property type="protein sequence ID" value="AFK64318.1"/>
    <property type="molecule type" value="Genomic_DNA"/>
</dbReference>
<accession>I3UH30</accession>
<reference evidence="4 5" key="1">
    <citation type="journal article" date="2011" name="J. Bacteriol.">
        <title>Whole-genome shotgun sequencing of the sulfur-oxidizing chemoautotroph Tetrathiobacter kashmirensis.</title>
        <authorList>
            <person name="Ghosh W."/>
            <person name="George A."/>
            <person name="Agarwal A."/>
            <person name="Raj P."/>
            <person name="Alam M."/>
            <person name="Pyne P."/>
            <person name="Das Gupta S.K."/>
        </authorList>
    </citation>
    <scope>NUCLEOTIDE SEQUENCE [LARGE SCALE GENOMIC DNA]</scope>
    <source>
        <strain evidence="4 5">WT001</strain>
    </source>
</reference>
<name>I3UH30_ADVKW</name>
<dbReference type="OrthoDB" id="9792858at2"/>
<dbReference type="SUPFAM" id="SSF50475">
    <property type="entry name" value="FMN-binding split barrel"/>
    <property type="match status" value="1"/>
</dbReference>
<comment type="similarity">
    <text evidence="1">Belongs to the non-flavoprotein flavin reductase family.</text>
</comment>
<dbReference type="Gene3D" id="2.30.110.10">
    <property type="entry name" value="Electron Transport, Fmn-binding Protein, Chain A"/>
    <property type="match status" value="1"/>
</dbReference>
<reference evidence="5" key="2">
    <citation type="journal article" date="2013" name="PLoS ONE">
        <title>Genome implosion elicits host-confinement in Alcaligenaceae: evidence from the comparative genomics of Tetrathiobacter kashmirensis, a pathogen in the making.</title>
        <authorList>
            <person name="Ghosh W."/>
            <person name="Alam M."/>
            <person name="Roy C."/>
            <person name="Pyne P."/>
            <person name="George A."/>
            <person name="Chakraborty R."/>
            <person name="Majumder S."/>
            <person name="Agarwal A."/>
            <person name="Chakraborty S."/>
            <person name="Majumdar S."/>
            <person name="Gupta S.K."/>
        </authorList>
    </citation>
    <scope>NUCLEOTIDE SEQUENCE [LARGE SCALE GENOMIC DNA]</scope>
    <source>
        <strain evidence="5">WT001</strain>
    </source>
</reference>
<dbReference type="InterPro" id="IPR002563">
    <property type="entry name" value="Flavin_Rdtase-like_dom"/>
</dbReference>
<keyword evidence="2" id="KW-0560">Oxidoreductase</keyword>
<dbReference type="InterPro" id="IPR012349">
    <property type="entry name" value="Split_barrel_FMN-bd"/>
</dbReference>
<dbReference type="STRING" id="1036672.TKWG_23635"/>
<dbReference type="AlphaFoldDB" id="I3UH30"/>
<evidence type="ECO:0000313" key="4">
    <source>
        <dbReference type="EMBL" id="AFK64318.1"/>
    </source>
</evidence>